<accession>A0A0A9D0Y9</accession>
<proteinExistence type="predicted"/>
<reference evidence="1" key="1">
    <citation type="submission" date="2014-09" db="EMBL/GenBank/DDBJ databases">
        <authorList>
            <person name="Magalhaes I.L.F."/>
            <person name="Oliveira U."/>
            <person name="Santos F.R."/>
            <person name="Vidigal T.H.D.A."/>
            <person name="Brescovit A.D."/>
            <person name="Santos A.J."/>
        </authorList>
    </citation>
    <scope>NUCLEOTIDE SEQUENCE</scope>
    <source>
        <tissue evidence="1">Shoot tissue taken approximately 20 cm above the soil surface</tissue>
    </source>
</reference>
<dbReference type="EMBL" id="GBRH01217562">
    <property type="protein sequence ID" value="JAD80333.1"/>
    <property type="molecule type" value="Transcribed_RNA"/>
</dbReference>
<sequence length="30" mass="3611">MISTNFMGCRFFKLISNSNWRLSRSQNEDK</sequence>
<organism evidence="1">
    <name type="scientific">Arundo donax</name>
    <name type="common">Giant reed</name>
    <name type="synonym">Donax arundinaceus</name>
    <dbReference type="NCBI Taxonomy" id="35708"/>
    <lineage>
        <taxon>Eukaryota</taxon>
        <taxon>Viridiplantae</taxon>
        <taxon>Streptophyta</taxon>
        <taxon>Embryophyta</taxon>
        <taxon>Tracheophyta</taxon>
        <taxon>Spermatophyta</taxon>
        <taxon>Magnoliopsida</taxon>
        <taxon>Liliopsida</taxon>
        <taxon>Poales</taxon>
        <taxon>Poaceae</taxon>
        <taxon>PACMAD clade</taxon>
        <taxon>Arundinoideae</taxon>
        <taxon>Arundineae</taxon>
        <taxon>Arundo</taxon>
    </lineage>
</organism>
<protein>
    <submittedName>
        <fullName evidence="1">Uncharacterized protein</fullName>
    </submittedName>
</protein>
<evidence type="ECO:0000313" key="1">
    <source>
        <dbReference type="EMBL" id="JAD80333.1"/>
    </source>
</evidence>
<dbReference type="AlphaFoldDB" id="A0A0A9D0Y9"/>
<reference evidence="1" key="2">
    <citation type="journal article" date="2015" name="Data Brief">
        <title>Shoot transcriptome of the giant reed, Arundo donax.</title>
        <authorList>
            <person name="Barrero R.A."/>
            <person name="Guerrero F.D."/>
            <person name="Moolhuijzen P."/>
            <person name="Goolsby J.A."/>
            <person name="Tidwell J."/>
            <person name="Bellgard S.E."/>
            <person name="Bellgard M.I."/>
        </authorList>
    </citation>
    <scope>NUCLEOTIDE SEQUENCE</scope>
    <source>
        <tissue evidence="1">Shoot tissue taken approximately 20 cm above the soil surface</tissue>
    </source>
</reference>
<name>A0A0A9D0Y9_ARUDO</name>